<evidence type="ECO:0000313" key="1">
    <source>
        <dbReference type="EMBL" id="CAF1935317.1"/>
    </source>
</evidence>
<gene>
    <name evidence="1" type="ORF">DARMORV10_C05P56130.1</name>
</gene>
<dbReference type="EMBL" id="HG994369">
    <property type="protein sequence ID" value="CAF1935317.1"/>
    <property type="molecule type" value="Genomic_DNA"/>
</dbReference>
<dbReference type="Proteomes" id="UP001295469">
    <property type="component" value="Chromosome C05"/>
</dbReference>
<name>A0A816LEW3_BRANA</name>
<dbReference type="AlphaFoldDB" id="A0A816LEW3"/>
<sequence>NPSSLNLFPLSRHINSSQISRRHARSLSSVPLSLTPELSISSRTSLTLPPLSCSPSGLFSSRILSLVALSLAGPPAQRMEKKLDGGDSSP</sequence>
<proteinExistence type="predicted"/>
<reference evidence="1" key="1">
    <citation type="submission" date="2021-01" db="EMBL/GenBank/DDBJ databases">
        <authorList>
            <consortium name="Genoscope - CEA"/>
            <person name="William W."/>
        </authorList>
    </citation>
    <scope>NUCLEOTIDE SEQUENCE</scope>
</reference>
<protein>
    <submittedName>
        <fullName evidence="1">(rape) hypothetical protein</fullName>
    </submittedName>
</protein>
<organism evidence="1">
    <name type="scientific">Brassica napus</name>
    <name type="common">Rape</name>
    <dbReference type="NCBI Taxonomy" id="3708"/>
    <lineage>
        <taxon>Eukaryota</taxon>
        <taxon>Viridiplantae</taxon>
        <taxon>Streptophyta</taxon>
        <taxon>Embryophyta</taxon>
        <taxon>Tracheophyta</taxon>
        <taxon>Spermatophyta</taxon>
        <taxon>Magnoliopsida</taxon>
        <taxon>eudicotyledons</taxon>
        <taxon>Gunneridae</taxon>
        <taxon>Pentapetalae</taxon>
        <taxon>rosids</taxon>
        <taxon>malvids</taxon>
        <taxon>Brassicales</taxon>
        <taxon>Brassicaceae</taxon>
        <taxon>Brassiceae</taxon>
        <taxon>Brassica</taxon>
    </lineage>
</organism>
<feature type="non-terminal residue" evidence="1">
    <location>
        <position position="90"/>
    </location>
</feature>
<accession>A0A816LEW3</accession>